<dbReference type="GO" id="GO:0005886">
    <property type="term" value="C:plasma membrane"/>
    <property type="evidence" value="ECO:0007669"/>
    <property type="project" value="UniProtKB-SubCell"/>
</dbReference>
<comment type="similarity">
    <text evidence="2">Belongs to the NrfD family.</text>
</comment>
<evidence type="ECO:0000256" key="7">
    <source>
        <dbReference type="SAM" id="Phobius"/>
    </source>
</evidence>
<dbReference type="InterPro" id="IPR052049">
    <property type="entry name" value="Electron_transfer_protein"/>
</dbReference>
<feature type="transmembrane region" description="Helical" evidence="7">
    <location>
        <begin position="297"/>
        <end position="315"/>
    </location>
</feature>
<dbReference type="InterPro" id="IPR054823">
    <property type="entry name" value="DsrP-like"/>
</dbReference>
<dbReference type="Pfam" id="PF03916">
    <property type="entry name" value="NrfD"/>
    <property type="match status" value="1"/>
</dbReference>
<protein>
    <submittedName>
        <fullName evidence="8">Prokaryotic molybdopterin-containing oxidoreductase family, membrane subunit</fullName>
    </submittedName>
</protein>
<proteinExistence type="inferred from homology"/>
<feature type="transmembrane region" description="Helical" evidence="7">
    <location>
        <begin position="367"/>
        <end position="385"/>
    </location>
</feature>
<organism evidence="8">
    <name type="scientific">Candidatus Kentrum sp. DK</name>
    <dbReference type="NCBI Taxonomy" id="2126562"/>
    <lineage>
        <taxon>Bacteria</taxon>
        <taxon>Pseudomonadati</taxon>
        <taxon>Pseudomonadota</taxon>
        <taxon>Gammaproteobacteria</taxon>
        <taxon>Candidatus Kentrum</taxon>
    </lineage>
</organism>
<dbReference type="NCBIfam" id="NF045798">
    <property type="entry name" value="DsrP"/>
    <property type="match status" value="1"/>
</dbReference>
<dbReference type="AlphaFoldDB" id="A0A450T0Y4"/>
<comment type="subcellular location">
    <subcellularLocation>
        <location evidence="1">Cell membrane</location>
        <topology evidence="1">Multi-pass membrane protein</topology>
    </subcellularLocation>
</comment>
<name>A0A450T0Y4_9GAMM</name>
<feature type="transmembrane region" description="Helical" evidence="7">
    <location>
        <begin position="245"/>
        <end position="264"/>
    </location>
</feature>
<dbReference type="Gene3D" id="1.20.1630.10">
    <property type="entry name" value="Formate dehydrogenase/DMSO reductase domain"/>
    <property type="match status" value="1"/>
</dbReference>
<feature type="transmembrane region" description="Helical" evidence="7">
    <location>
        <begin position="210"/>
        <end position="233"/>
    </location>
</feature>
<evidence type="ECO:0000256" key="2">
    <source>
        <dbReference type="ARBA" id="ARBA00008929"/>
    </source>
</evidence>
<evidence type="ECO:0000256" key="6">
    <source>
        <dbReference type="ARBA" id="ARBA00023136"/>
    </source>
</evidence>
<feature type="transmembrane region" description="Helical" evidence="7">
    <location>
        <begin position="322"/>
        <end position="338"/>
    </location>
</feature>
<feature type="transmembrane region" description="Helical" evidence="7">
    <location>
        <begin position="92"/>
        <end position="113"/>
    </location>
</feature>
<keyword evidence="3" id="KW-1003">Cell membrane</keyword>
<evidence type="ECO:0000256" key="3">
    <source>
        <dbReference type="ARBA" id="ARBA00022475"/>
    </source>
</evidence>
<sequence>MLFRFIGAGLKEMFRGGSGYRIWLAFLAGLFLFGVWNYRKQLAEGLVVTGLSDQVSWGLYIGNFAFLVGIAASAVLLLIPAYVFHREDMRRVVWLGKGMAVAAVLTALLFVIVDLGRPERMWHAIPLLGRFNFPASLLAWDVIVLVGYLVLNVITPFYVLYRYFIGKEPRFGLYFSFVVVSMFWAISIHAVTAFLFSANPARPLWDSALLAPHFIVTAFASGPALMILVLRTIGRLTDFRVPEGVITTLGWILAVTMQINLLLIGSELFTDFYHETGHSDSARYRYLGLYDFSAPQILSWAALAMNVAATAILTINPLRRRLFFLHIACVLGFFGIWIEKGMGLVVPGFIPTPLGEVFEYVPTSVEIGVSLGILAFGVLVFSLLTKAAIGFETGKISANPRSVRE</sequence>
<evidence type="ECO:0000256" key="4">
    <source>
        <dbReference type="ARBA" id="ARBA00022692"/>
    </source>
</evidence>
<dbReference type="PANTHER" id="PTHR34856">
    <property type="entry name" value="PROTEIN NRFD"/>
    <property type="match status" value="1"/>
</dbReference>
<gene>
    <name evidence="8" type="ORF">BECKDK2373B_GA0170837_109016</name>
</gene>
<evidence type="ECO:0000256" key="5">
    <source>
        <dbReference type="ARBA" id="ARBA00022989"/>
    </source>
</evidence>
<feature type="transmembrane region" description="Helical" evidence="7">
    <location>
        <begin position="20"/>
        <end position="38"/>
    </location>
</feature>
<reference evidence="8" key="1">
    <citation type="submission" date="2019-02" db="EMBL/GenBank/DDBJ databases">
        <authorList>
            <person name="Gruber-Vodicka R. H."/>
            <person name="Seah K. B. B."/>
        </authorList>
    </citation>
    <scope>NUCLEOTIDE SEQUENCE</scope>
    <source>
        <strain evidence="8">BECK_DK47</strain>
    </source>
</reference>
<keyword evidence="6 7" id="KW-0472">Membrane</keyword>
<keyword evidence="4 7" id="KW-0812">Transmembrane</keyword>
<evidence type="ECO:0000256" key="1">
    <source>
        <dbReference type="ARBA" id="ARBA00004651"/>
    </source>
</evidence>
<dbReference type="EMBL" id="CAADEX010000090">
    <property type="protein sequence ID" value="VFJ60169.1"/>
    <property type="molecule type" value="Genomic_DNA"/>
</dbReference>
<keyword evidence="5 7" id="KW-1133">Transmembrane helix</keyword>
<dbReference type="PANTHER" id="PTHR34856:SF2">
    <property type="entry name" value="PROTEIN NRFD"/>
    <property type="match status" value="1"/>
</dbReference>
<feature type="transmembrane region" description="Helical" evidence="7">
    <location>
        <begin position="137"/>
        <end position="161"/>
    </location>
</feature>
<feature type="transmembrane region" description="Helical" evidence="7">
    <location>
        <begin position="58"/>
        <end position="80"/>
    </location>
</feature>
<evidence type="ECO:0000313" key="8">
    <source>
        <dbReference type="EMBL" id="VFJ60169.1"/>
    </source>
</evidence>
<feature type="transmembrane region" description="Helical" evidence="7">
    <location>
        <begin position="173"/>
        <end position="198"/>
    </location>
</feature>
<dbReference type="InterPro" id="IPR005614">
    <property type="entry name" value="NrfD-like"/>
</dbReference>
<accession>A0A450T0Y4</accession>